<name>A0A1H1RSP2_9ACTN</name>
<sequence>MSSITKTVAATIVSGLVAIGGFAVFNDPGDPEPFCETKIMRPGDTCVVTTRARQDIRTYERQVEALRSTRRNRGLVAGVAGAIAFAGAAGYLTLLIGARREKTREAARPHLGLRRKLAEENGWRFAADDPSIAQVFPAAARKGRTEHRFTEVVRGDLDGVRFEAFDHGYQVYDKKKGVLDAQDTVLLFHHPGLMLNDVSVFTDQVFPYAAANLILTRRLQDAMRHHAITHFTLYQGTVVVTRPLFRDHTTAELHDLLRATRALLNEFPTTALDRTRT</sequence>
<evidence type="ECO:0000256" key="1">
    <source>
        <dbReference type="SAM" id="Phobius"/>
    </source>
</evidence>
<dbReference type="OrthoDB" id="190895at2"/>
<protein>
    <submittedName>
        <fullName evidence="2">Uncharacterized protein</fullName>
    </submittedName>
</protein>
<feature type="transmembrane region" description="Helical" evidence="1">
    <location>
        <begin position="75"/>
        <end position="98"/>
    </location>
</feature>
<keyword evidence="1" id="KW-1133">Transmembrane helix</keyword>
<dbReference type="AlphaFoldDB" id="A0A1H1RSP2"/>
<dbReference type="Proteomes" id="UP000198688">
    <property type="component" value="Chromosome I"/>
</dbReference>
<dbReference type="RefSeq" id="WP_092541461.1">
    <property type="nucleotide sequence ID" value="NZ_BOMJ01000016.1"/>
</dbReference>
<dbReference type="EMBL" id="LT629758">
    <property type="protein sequence ID" value="SDS38566.1"/>
    <property type="molecule type" value="Genomic_DNA"/>
</dbReference>
<keyword evidence="3" id="KW-1185">Reference proteome</keyword>
<feature type="transmembrane region" description="Helical" evidence="1">
    <location>
        <begin position="7"/>
        <end position="25"/>
    </location>
</feature>
<accession>A0A1H1RSP2</accession>
<keyword evidence="1" id="KW-0812">Transmembrane</keyword>
<reference evidence="2 3" key="1">
    <citation type="submission" date="2016-10" db="EMBL/GenBank/DDBJ databases">
        <authorList>
            <person name="de Groot N.N."/>
        </authorList>
    </citation>
    <scope>NUCLEOTIDE SEQUENCE [LARGE SCALE GENOMIC DNA]</scope>
    <source>
        <strain evidence="2 3">DSM 43941</strain>
    </source>
</reference>
<organism evidence="2 3">
    <name type="scientific">Actinoplanes derwentensis</name>
    <dbReference type="NCBI Taxonomy" id="113562"/>
    <lineage>
        <taxon>Bacteria</taxon>
        <taxon>Bacillati</taxon>
        <taxon>Actinomycetota</taxon>
        <taxon>Actinomycetes</taxon>
        <taxon>Micromonosporales</taxon>
        <taxon>Micromonosporaceae</taxon>
        <taxon>Actinoplanes</taxon>
    </lineage>
</organism>
<proteinExistence type="predicted"/>
<evidence type="ECO:0000313" key="2">
    <source>
        <dbReference type="EMBL" id="SDS38566.1"/>
    </source>
</evidence>
<evidence type="ECO:0000313" key="3">
    <source>
        <dbReference type="Proteomes" id="UP000198688"/>
    </source>
</evidence>
<gene>
    <name evidence="2" type="ORF">SAMN04489716_0673</name>
</gene>
<keyword evidence="1" id="KW-0472">Membrane</keyword>